<reference evidence="5" key="1">
    <citation type="journal article" date="2014" name="Sci. Data">
        <title>Genomes of diverse isolates of the marine cyanobacterium Prochlorococcus.</title>
        <authorList>
            <person name="Biller S."/>
            <person name="Berube P."/>
            <person name="Thompson J."/>
            <person name="Kelly L."/>
            <person name="Roggensack S."/>
            <person name="Awad L."/>
            <person name="Roache-Johnson K."/>
            <person name="Ding H."/>
            <person name="Giovannoni S.J."/>
            <person name="Moore L.R."/>
            <person name="Chisholm S.W."/>
        </authorList>
    </citation>
    <scope>NUCLEOTIDE SEQUENCE [LARGE SCALE GENOMIC DNA]</scope>
    <source>
        <strain evidence="5">PAC1</strain>
    </source>
</reference>
<dbReference type="PANTHER" id="PTHR10366:SF564">
    <property type="entry name" value="STEROL-4-ALPHA-CARBOXYLATE 3-DEHYDROGENASE, DECARBOXYLATING"/>
    <property type="match status" value="1"/>
</dbReference>
<dbReference type="AlphaFoldDB" id="A0A0A2CD78"/>
<evidence type="ECO:0000256" key="2">
    <source>
        <dbReference type="ARBA" id="ARBA00023445"/>
    </source>
</evidence>
<accession>A0A0A2CD78</accession>
<evidence type="ECO:0000256" key="1">
    <source>
        <dbReference type="ARBA" id="ARBA00023002"/>
    </source>
</evidence>
<protein>
    <submittedName>
        <fullName evidence="4">Putative dihydroflavonol-4-reductase</fullName>
        <ecNumber evidence="4">1.1.1.219</ecNumber>
    </submittedName>
</protein>
<proteinExistence type="inferred from homology"/>
<dbReference type="GO" id="GO:0045552">
    <property type="term" value="F:dihydroflavanol 4-reductase activity"/>
    <property type="evidence" value="ECO:0007669"/>
    <property type="project" value="UniProtKB-EC"/>
</dbReference>
<dbReference type="InterPro" id="IPR050425">
    <property type="entry name" value="NAD(P)_dehydrat-like"/>
</dbReference>
<evidence type="ECO:0000259" key="3">
    <source>
        <dbReference type="Pfam" id="PF01370"/>
    </source>
</evidence>
<keyword evidence="1 4" id="KW-0560">Oxidoreductase</keyword>
<name>A0A0A2CD78_PROMR</name>
<dbReference type="FunFam" id="3.40.50.720:FF:000336">
    <property type="entry name" value="Aldehyde reductase"/>
    <property type="match status" value="1"/>
</dbReference>
<comment type="similarity">
    <text evidence="2">Belongs to the NAD(P)-dependent epimerase/dehydratase family. Dihydroflavonol-4-reductase subfamily.</text>
</comment>
<dbReference type="EC" id="1.1.1.219" evidence="4"/>
<feature type="domain" description="NAD-dependent epimerase/dehydratase" evidence="3">
    <location>
        <begin position="8"/>
        <end position="246"/>
    </location>
</feature>
<dbReference type="RefSeq" id="WP_080725177.1">
    <property type="nucleotide sequence ID" value="NZ_CP138967.1"/>
</dbReference>
<dbReference type="Gene3D" id="3.40.50.720">
    <property type="entry name" value="NAD(P)-binding Rossmann-like Domain"/>
    <property type="match status" value="1"/>
</dbReference>
<dbReference type="InterPro" id="IPR001509">
    <property type="entry name" value="Epimerase_deHydtase"/>
</dbReference>
<dbReference type="CDD" id="cd05227">
    <property type="entry name" value="AR_SDR_e"/>
    <property type="match status" value="1"/>
</dbReference>
<evidence type="ECO:0000313" key="5">
    <source>
        <dbReference type="Proteomes" id="UP000030392"/>
    </source>
</evidence>
<dbReference type="PANTHER" id="PTHR10366">
    <property type="entry name" value="NAD DEPENDENT EPIMERASE/DEHYDRATASE"/>
    <property type="match status" value="1"/>
</dbReference>
<gene>
    <name evidence="4" type="ORF">EV03_0026</name>
</gene>
<dbReference type="Proteomes" id="UP000030392">
    <property type="component" value="Unassembled WGS sequence"/>
</dbReference>
<dbReference type="EMBL" id="JNAX01000001">
    <property type="protein sequence ID" value="KGG22509.1"/>
    <property type="molecule type" value="Genomic_DNA"/>
</dbReference>
<evidence type="ECO:0000313" key="4">
    <source>
        <dbReference type="EMBL" id="KGG22509.1"/>
    </source>
</evidence>
<sequence>MTVNQGKVLVTGASGYIALHCILELLNNGYEVKGSLRDLKRENEVRKSLGTEFNNNNLEFCKLDLLNDEGWDDAASDCDYLFHIASPCFVEEPKDENELITPALEGTLRALKAAHKSKIKKVVLTSSMGAIAYGHNKSCCNTNDWTDTSKDVGAYIKSKTIAEKAAWDFVDNQTDESFSMTTINPGMVFGPLLSNDIEGISASLVTKMITGKFPALPDIYFTVVDVRDVAKLHVLSLTNHHSDHKRIIATSQKGIPFLEISAILRELGFNKSPKSLVPTPVINSLAMFNRDMKSTSSMIKRGRYGADISETISIFDWEPIPLKKTLEDMTSSFSYSFGESGIDPNEKNYKSGN</sequence>
<comment type="caution">
    <text evidence="4">The sequence shown here is derived from an EMBL/GenBank/DDBJ whole genome shotgun (WGS) entry which is preliminary data.</text>
</comment>
<dbReference type="SUPFAM" id="SSF51735">
    <property type="entry name" value="NAD(P)-binding Rossmann-fold domains"/>
    <property type="match status" value="1"/>
</dbReference>
<dbReference type="InterPro" id="IPR036291">
    <property type="entry name" value="NAD(P)-bd_dom_sf"/>
</dbReference>
<dbReference type="Pfam" id="PF01370">
    <property type="entry name" value="Epimerase"/>
    <property type="match status" value="1"/>
</dbReference>
<organism evidence="4 5">
    <name type="scientific">Prochlorococcus marinus str. PAC1</name>
    <dbReference type="NCBI Taxonomy" id="59924"/>
    <lineage>
        <taxon>Bacteria</taxon>
        <taxon>Bacillati</taxon>
        <taxon>Cyanobacteriota</taxon>
        <taxon>Cyanophyceae</taxon>
        <taxon>Synechococcales</taxon>
        <taxon>Prochlorococcaceae</taxon>
        <taxon>Prochlorococcus</taxon>
    </lineage>
</organism>